<keyword evidence="2" id="KW-1133">Transmembrane helix</keyword>
<accession>A0A1H6QL62</accession>
<dbReference type="Proteomes" id="UP000199379">
    <property type="component" value="Unassembled WGS sequence"/>
</dbReference>
<keyword evidence="2" id="KW-0812">Transmembrane</keyword>
<evidence type="ECO:0000313" key="3">
    <source>
        <dbReference type="EMBL" id="SEI40877.1"/>
    </source>
</evidence>
<dbReference type="RefSeq" id="WP_229724117.1">
    <property type="nucleotide sequence ID" value="NZ_BMGV01000001.1"/>
</dbReference>
<organism evidence="3 4">
    <name type="scientific">Cribrihabitans marinus</name>
    <dbReference type="NCBI Taxonomy" id="1227549"/>
    <lineage>
        <taxon>Bacteria</taxon>
        <taxon>Pseudomonadati</taxon>
        <taxon>Pseudomonadota</taxon>
        <taxon>Alphaproteobacteria</taxon>
        <taxon>Rhodobacterales</taxon>
        <taxon>Paracoccaceae</taxon>
        <taxon>Cribrihabitans</taxon>
    </lineage>
</organism>
<protein>
    <recommendedName>
        <fullName evidence="5">DUF2933 domain-containing protein</fullName>
    </recommendedName>
</protein>
<feature type="transmembrane region" description="Helical" evidence="2">
    <location>
        <begin position="39"/>
        <end position="56"/>
    </location>
</feature>
<dbReference type="InterPro" id="IPR021682">
    <property type="entry name" value="DUF2933"/>
</dbReference>
<dbReference type="STRING" id="1227549.SAMN05444007_10174"/>
<feature type="transmembrane region" description="Helical" evidence="2">
    <location>
        <begin position="62"/>
        <end position="83"/>
    </location>
</feature>
<keyword evidence="2" id="KW-0472">Membrane</keyword>
<evidence type="ECO:0008006" key="5">
    <source>
        <dbReference type="Google" id="ProtNLM"/>
    </source>
</evidence>
<gene>
    <name evidence="3" type="ORF">SAMN05444007_10174</name>
</gene>
<dbReference type="EMBL" id="FNYD01000001">
    <property type="protein sequence ID" value="SEI40877.1"/>
    <property type="molecule type" value="Genomic_DNA"/>
</dbReference>
<evidence type="ECO:0000256" key="2">
    <source>
        <dbReference type="SAM" id="Phobius"/>
    </source>
</evidence>
<keyword evidence="4" id="KW-1185">Reference proteome</keyword>
<dbReference type="Pfam" id="PF11666">
    <property type="entry name" value="DUF2933"/>
    <property type="match status" value="1"/>
</dbReference>
<name>A0A1H6QL62_9RHOB</name>
<sequence length="99" mass="10593">MKEDPRLVSDVAPEDPEKLDGSDGDSEPIAPPSFWRSRAGIYLIVALAAGGLLLGYEHRVHILGSGLLIWLPLLLCVGMHFFMHGGHGGHGSHGKGNDE</sequence>
<proteinExistence type="predicted"/>
<evidence type="ECO:0000313" key="4">
    <source>
        <dbReference type="Proteomes" id="UP000199379"/>
    </source>
</evidence>
<dbReference type="AlphaFoldDB" id="A0A1H6QL62"/>
<evidence type="ECO:0000256" key="1">
    <source>
        <dbReference type="SAM" id="MobiDB-lite"/>
    </source>
</evidence>
<feature type="region of interest" description="Disordered" evidence="1">
    <location>
        <begin position="1"/>
        <end position="29"/>
    </location>
</feature>
<reference evidence="3 4" key="1">
    <citation type="submission" date="2016-10" db="EMBL/GenBank/DDBJ databases">
        <authorList>
            <person name="de Groot N.N."/>
        </authorList>
    </citation>
    <scope>NUCLEOTIDE SEQUENCE [LARGE SCALE GENOMIC DNA]</scope>
    <source>
        <strain evidence="3 4">DSM 29340</strain>
    </source>
</reference>